<dbReference type="InterPro" id="IPR005825">
    <property type="entry name" value="Ribosomal_uL24_CS"/>
</dbReference>
<dbReference type="CDD" id="cd06089">
    <property type="entry name" value="KOW_RPL26"/>
    <property type="match status" value="1"/>
</dbReference>
<evidence type="ECO:0000256" key="1">
    <source>
        <dbReference type="ARBA" id="ARBA00010618"/>
    </source>
</evidence>
<dbReference type="InterPro" id="IPR005824">
    <property type="entry name" value="KOW"/>
</dbReference>
<keyword evidence="5" id="KW-0694">RNA-binding</keyword>
<comment type="similarity">
    <text evidence="1 5 6">Belongs to the universal ribosomal protein uL24 family.</text>
</comment>
<evidence type="ECO:0000256" key="6">
    <source>
        <dbReference type="RuleBase" id="RU003477"/>
    </source>
</evidence>
<dbReference type="InterPro" id="IPR041988">
    <property type="entry name" value="Ribosomal_uL24_KOW"/>
</dbReference>
<dbReference type="GO" id="GO:0019843">
    <property type="term" value="F:rRNA binding"/>
    <property type="evidence" value="ECO:0007669"/>
    <property type="project" value="UniProtKB-UniRule"/>
</dbReference>
<dbReference type="InterPro" id="IPR008991">
    <property type="entry name" value="Translation_prot_SH3-like_sf"/>
</dbReference>
<dbReference type="SMART" id="SM00739">
    <property type="entry name" value="KOW"/>
    <property type="match status" value="1"/>
</dbReference>
<dbReference type="GO" id="GO:0005840">
    <property type="term" value="C:ribosome"/>
    <property type="evidence" value="ECO:0007669"/>
    <property type="project" value="UniProtKB-KW"/>
</dbReference>
<evidence type="ECO:0000256" key="5">
    <source>
        <dbReference type="HAMAP-Rule" id="MF_01326"/>
    </source>
</evidence>
<keyword evidence="3 5" id="KW-0687">Ribonucleoprotein</keyword>
<dbReference type="InterPro" id="IPR003256">
    <property type="entry name" value="Ribosomal_uL24"/>
</dbReference>
<dbReference type="Proteomes" id="UP000249467">
    <property type="component" value="Unassembled WGS sequence"/>
</dbReference>
<name>A0A2W4WH20_9CYAN</name>
<evidence type="ECO:0000256" key="3">
    <source>
        <dbReference type="ARBA" id="ARBA00023274"/>
    </source>
</evidence>
<dbReference type="PANTHER" id="PTHR12903">
    <property type="entry name" value="MITOCHONDRIAL RIBOSOMAL PROTEIN L24"/>
    <property type="match status" value="1"/>
</dbReference>
<organism evidence="8 9">
    <name type="scientific">Pseudanabaena frigida</name>
    <dbReference type="NCBI Taxonomy" id="945775"/>
    <lineage>
        <taxon>Bacteria</taxon>
        <taxon>Bacillati</taxon>
        <taxon>Cyanobacteriota</taxon>
        <taxon>Cyanophyceae</taxon>
        <taxon>Pseudanabaenales</taxon>
        <taxon>Pseudanabaenaceae</taxon>
        <taxon>Pseudanabaena</taxon>
    </lineage>
</organism>
<comment type="caution">
    <text evidence="8">The sequence shown here is derived from an EMBL/GenBank/DDBJ whole genome shotgun (WGS) entry which is preliminary data.</text>
</comment>
<dbReference type="GO" id="GO:0006412">
    <property type="term" value="P:translation"/>
    <property type="evidence" value="ECO:0007669"/>
    <property type="project" value="UniProtKB-UniRule"/>
</dbReference>
<evidence type="ECO:0000259" key="7">
    <source>
        <dbReference type="SMART" id="SM00739"/>
    </source>
</evidence>
<dbReference type="Pfam" id="PF17136">
    <property type="entry name" value="ribosomal_L24"/>
    <property type="match status" value="1"/>
</dbReference>
<dbReference type="PROSITE" id="PS01108">
    <property type="entry name" value="RIBOSOMAL_L24"/>
    <property type="match status" value="1"/>
</dbReference>
<dbReference type="Gene3D" id="2.30.30.30">
    <property type="match status" value="1"/>
</dbReference>
<reference evidence="8 9" key="1">
    <citation type="submission" date="2018-04" db="EMBL/GenBank/DDBJ databases">
        <authorList>
            <person name="Go L.Y."/>
            <person name="Mitchell J.A."/>
        </authorList>
    </citation>
    <scope>NUCLEOTIDE SEQUENCE [LARGE SCALE GENOMIC DNA]</scope>
    <source>
        <strain evidence="8">ULC066bin1</strain>
    </source>
</reference>
<keyword evidence="2 5" id="KW-0689">Ribosomal protein</keyword>
<gene>
    <name evidence="5" type="primary">rplX</name>
    <name evidence="5" type="synonym">rpl24</name>
    <name evidence="8" type="ORF">DCF19_04165</name>
</gene>
<protein>
    <recommendedName>
        <fullName evidence="4 5">Large ribosomal subunit protein uL24</fullName>
    </recommendedName>
</protein>
<dbReference type="GO" id="GO:1990904">
    <property type="term" value="C:ribonucleoprotein complex"/>
    <property type="evidence" value="ECO:0007669"/>
    <property type="project" value="UniProtKB-KW"/>
</dbReference>
<dbReference type="SUPFAM" id="SSF50104">
    <property type="entry name" value="Translation proteins SH3-like domain"/>
    <property type="match status" value="1"/>
</dbReference>
<sequence>MSFKSKPAYRGNRKSFKIHVKKDDVVQVISGSSKGTVAKVLQVFPKDSTIIVEGVNVKTKHVKPQADGESGQIVTREFPIHSSKVLLYSEKEKTASRSCYTFTDDGKKVRMLKKTGEIVDSVKIEKK</sequence>
<evidence type="ECO:0000313" key="8">
    <source>
        <dbReference type="EMBL" id="PZO43830.1"/>
    </source>
</evidence>
<dbReference type="Pfam" id="PF00467">
    <property type="entry name" value="KOW"/>
    <property type="match status" value="1"/>
</dbReference>
<dbReference type="GO" id="GO:0003735">
    <property type="term" value="F:structural constituent of ribosome"/>
    <property type="evidence" value="ECO:0007669"/>
    <property type="project" value="InterPro"/>
</dbReference>
<proteinExistence type="inferred from homology"/>
<dbReference type="AlphaFoldDB" id="A0A2W4WH20"/>
<dbReference type="NCBIfam" id="TIGR01079">
    <property type="entry name" value="rplX_bact"/>
    <property type="match status" value="1"/>
</dbReference>
<accession>A0A2W4WH20</accession>
<evidence type="ECO:0000256" key="2">
    <source>
        <dbReference type="ARBA" id="ARBA00022980"/>
    </source>
</evidence>
<comment type="function">
    <text evidence="5">One of the proteins that surrounds the polypeptide exit tunnel on the outside of the subunit.</text>
</comment>
<dbReference type="InterPro" id="IPR014722">
    <property type="entry name" value="Rib_uL2_dom2"/>
</dbReference>
<keyword evidence="5" id="KW-0699">rRNA-binding</keyword>
<dbReference type="EMBL" id="QBML01000004">
    <property type="protein sequence ID" value="PZO43830.1"/>
    <property type="molecule type" value="Genomic_DNA"/>
</dbReference>
<reference evidence="8 9" key="2">
    <citation type="submission" date="2018-06" db="EMBL/GenBank/DDBJ databases">
        <title>Metagenomic assembly of (sub)arctic Cyanobacteria and their associated microbiome from non-axenic cultures.</title>
        <authorList>
            <person name="Baurain D."/>
        </authorList>
    </citation>
    <scope>NUCLEOTIDE SEQUENCE [LARGE SCALE GENOMIC DNA]</scope>
    <source>
        <strain evidence="8">ULC066bin1</strain>
    </source>
</reference>
<comment type="function">
    <text evidence="5">One of two assembly initiator proteins, it binds directly to the 5'-end of the 23S rRNA, where it nucleates assembly of the 50S subunit.</text>
</comment>
<comment type="subunit">
    <text evidence="5">Part of the 50S ribosomal subunit.</text>
</comment>
<feature type="domain" description="KOW" evidence="7">
    <location>
        <begin position="19"/>
        <end position="46"/>
    </location>
</feature>
<evidence type="ECO:0000313" key="9">
    <source>
        <dbReference type="Proteomes" id="UP000249467"/>
    </source>
</evidence>
<dbReference type="HAMAP" id="MF_01326_B">
    <property type="entry name" value="Ribosomal_uL24_B"/>
    <property type="match status" value="1"/>
</dbReference>
<evidence type="ECO:0000256" key="4">
    <source>
        <dbReference type="ARBA" id="ARBA00035206"/>
    </source>
</evidence>
<dbReference type="InterPro" id="IPR057264">
    <property type="entry name" value="Ribosomal_uL24_C"/>
</dbReference>